<evidence type="ECO:0000313" key="3">
    <source>
        <dbReference type="Proteomes" id="UP001497482"/>
    </source>
</evidence>
<gene>
    <name evidence="2" type="ORF">KC01_LOCUS5829</name>
</gene>
<feature type="compositionally biased region" description="Basic residues" evidence="1">
    <location>
        <begin position="70"/>
        <end position="81"/>
    </location>
</feature>
<organism evidence="2 3">
    <name type="scientific">Knipowitschia caucasica</name>
    <name type="common">Caucasian dwarf goby</name>
    <name type="synonym">Pomatoschistus caucasicus</name>
    <dbReference type="NCBI Taxonomy" id="637954"/>
    <lineage>
        <taxon>Eukaryota</taxon>
        <taxon>Metazoa</taxon>
        <taxon>Chordata</taxon>
        <taxon>Craniata</taxon>
        <taxon>Vertebrata</taxon>
        <taxon>Euteleostomi</taxon>
        <taxon>Actinopterygii</taxon>
        <taxon>Neopterygii</taxon>
        <taxon>Teleostei</taxon>
        <taxon>Neoteleostei</taxon>
        <taxon>Acanthomorphata</taxon>
        <taxon>Gobiaria</taxon>
        <taxon>Gobiiformes</taxon>
        <taxon>Gobioidei</taxon>
        <taxon>Gobiidae</taxon>
        <taxon>Gobiinae</taxon>
        <taxon>Knipowitschia</taxon>
    </lineage>
</organism>
<dbReference type="EMBL" id="OZ035833">
    <property type="protein sequence ID" value="CAL1574054.1"/>
    <property type="molecule type" value="Genomic_DNA"/>
</dbReference>
<feature type="compositionally biased region" description="Basic and acidic residues" evidence="1">
    <location>
        <begin position="16"/>
        <end position="27"/>
    </location>
</feature>
<keyword evidence="3" id="KW-1185">Reference proteome</keyword>
<dbReference type="Proteomes" id="UP001497482">
    <property type="component" value="Chromosome 11"/>
</dbReference>
<feature type="compositionally biased region" description="Basic and acidic residues" evidence="1">
    <location>
        <begin position="41"/>
        <end position="51"/>
    </location>
</feature>
<evidence type="ECO:0000313" key="2">
    <source>
        <dbReference type="EMBL" id="CAL1574054.1"/>
    </source>
</evidence>
<evidence type="ECO:0000256" key="1">
    <source>
        <dbReference type="SAM" id="MobiDB-lite"/>
    </source>
</evidence>
<dbReference type="AlphaFoldDB" id="A0AAV2JFX3"/>
<feature type="compositionally biased region" description="Basic residues" evidence="1">
    <location>
        <begin position="28"/>
        <end position="40"/>
    </location>
</feature>
<feature type="compositionally biased region" description="Basic and acidic residues" evidence="1">
    <location>
        <begin position="60"/>
        <end position="69"/>
    </location>
</feature>
<accession>A0AAV2JFX3</accession>
<reference evidence="2 3" key="1">
    <citation type="submission" date="2024-04" db="EMBL/GenBank/DDBJ databases">
        <authorList>
            <person name="Waldvogel A.-M."/>
            <person name="Schoenle A."/>
        </authorList>
    </citation>
    <scope>NUCLEOTIDE SEQUENCE [LARGE SCALE GENOMIC DNA]</scope>
</reference>
<feature type="compositionally biased region" description="Basic and acidic residues" evidence="1">
    <location>
        <begin position="113"/>
        <end position="126"/>
    </location>
</feature>
<name>A0AAV2JFX3_KNICA</name>
<sequence length="153" mass="17304">MDLETCKDGGPWGTPERSEVKEKDHGTHQRGHGSKRRTMGHTRERSEDKEGGPWSTPERSGVKEEDHGAHQRGQRSKKRTMEHKGEFKGQRRGPWSTPESSEVKEGGPWVTPESREREPRRGRSVEQRLTPALPSQIRLIPLSHISVSSASEV</sequence>
<protein>
    <submittedName>
        <fullName evidence="2">Uncharacterized protein</fullName>
    </submittedName>
</protein>
<proteinExistence type="predicted"/>
<feature type="region of interest" description="Disordered" evidence="1">
    <location>
        <begin position="1"/>
        <end position="129"/>
    </location>
</feature>